<dbReference type="SMART" id="SM00595">
    <property type="entry name" value="MADF"/>
    <property type="match status" value="1"/>
</dbReference>
<dbReference type="PANTHER" id="PTHR12243:SF69">
    <property type="entry name" value="SI:CH73-59F11.3"/>
    <property type="match status" value="1"/>
</dbReference>
<protein>
    <submittedName>
        <fullName evidence="2">MADF domain-containing protein</fullName>
    </submittedName>
</protein>
<organism evidence="2 3">
    <name type="scientific">Anopheles dirus</name>
    <dbReference type="NCBI Taxonomy" id="7168"/>
    <lineage>
        <taxon>Eukaryota</taxon>
        <taxon>Metazoa</taxon>
        <taxon>Ecdysozoa</taxon>
        <taxon>Arthropoda</taxon>
        <taxon>Hexapoda</taxon>
        <taxon>Insecta</taxon>
        <taxon>Pterygota</taxon>
        <taxon>Neoptera</taxon>
        <taxon>Endopterygota</taxon>
        <taxon>Diptera</taxon>
        <taxon>Nematocera</taxon>
        <taxon>Culicoidea</taxon>
        <taxon>Culicidae</taxon>
        <taxon>Anophelinae</taxon>
        <taxon>Anopheles</taxon>
    </lineage>
</organism>
<dbReference type="InterPro" id="IPR006578">
    <property type="entry name" value="MADF-dom"/>
</dbReference>
<dbReference type="Proteomes" id="UP000075884">
    <property type="component" value="Unassembled WGS sequence"/>
</dbReference>
<dbReference type="AlphaFoldDB" id="A0A182N3C0"/>
<keyword evidence="3" id="KW-1185">Reference proteome</keyword>
<evidence type="ECO:0000313" key="3">
    <source>
        <dbReference type="Proteomes" id="UP000075884"/>
    </source>
</evidence>
<accession>A0A182N3C0</accession>
<dbReference type="EnsemblMetazoa" id="ADIR002132-RA">
    <property type="protein sequence ID" value="ADIR002132-PA"/>
    <property type="gene ID" value="ADIR002132"/>
</dbReference>
<dbReference type="PANTHER" id="PTHR12243">
    <property type="entry name" value="MADF DOMAIN TRANSCRIPTION FACTOR"/>
    <property type="match status" value="1"/>
</dbReference>
<dbReference type="Pfam" id="PF10545">
    <property type="entry name" value="MADF_DNA_bdg"/>
    <property type="match status" value="1"/>
</dbReference>
<dbReference type="GO" id="GO:0006357">
    <property type="term" value="P:regulation of transcription by RNA polymerase II"/>
    <property type="evidence" value="ECO:0007669"/>
    <property type="project" value="TreeGrafter"/>
</dbReference>
<evidence type="ECO:0000259" key="1">
    <source>
        <dbReference type="PROSITE" id="PS51029"/>
    </source>
</evidence>
<proteinExistence type="predicted"/>
<dbReference type="InterPro" id="IPR039353">
    <property type="entry name" value="TF_Adf1"/>
</dbReference>
<dbReference type="STRING" id="7168.A0A182N3C0"/>
<feature type="domain" description="MADF" evidence="1">
    <location>
        <begin position="28"/>
        <end position="116"/>
    </location>
</feature>
<reference evidence="2" key="2">
    <citation type="submission" date="2020-05" db="UniProtKB">
        <authorList>
            <consortium name="EnsemblMetazoa"/>
        </authorList>
    </citation>
    <scope>IDENTIFICATION</scope>
    <source>
        <strain evidence="2">WRAIR2</strain>
    </source>
</reference>
<sequence>MNRPLRRLEKYRQPKRSTVSMTLQTALRFIAMVKAKPCLWYRAHPLYKNRKENENAWESLADAMGHSVEELKDKWASLNSSFRGYRLRNAHNASSAMKIPRRQQMLAEKIISDVLFEAELGRLGTRHVWNVQKALRASSEMPDDTNT</sequence>
<dbReference type="PROSITE" id="PS51029">
    <property type="entry name" value="MADF"/>
    <property type="match status" value="1"/>
</dbReference>
<dbReference type="GO" id="GO:0005667">
    <property type="term" value="C:transcription regulator complex"/>
    <property type="evidence" value="ECO:0007669"/>
    <property type="project" value="TreeGrafter"/>
</dbReference>
<name>A0A182N3C0_9DIPT</name>
<dbReference type="VEuPathDB" id="VectorBase:ADIR002132"/>
<evidence type="ECO:0000313" key="2">
    <source>
        <dbReference type="EnsemblMetazoa" id="ADIR002132-PA"/>
    </source>
</evidence>
<reference evidence="3" key="1">
    <citation type="submission" date="2013-03" db="EMBL/GenBank/DDBJ databases">
        <title>The Genome Sequence of Anopheles dirus WRAIR2.</title>
        <authorList>
            <consortium name="The Broad Institute Genomics Platform"/>
            <person name="Neafsey D.E."/>
            <person name="Walton C."/>
            <person name="Walker B."/>
            <person name="Young S.K."/>
            <person name="Zeng Q."/>
            <person name="Gargeya S."/>
            <person name="Fitzgerald M."/>
            <person name="Haas B."/>
            <person name="Abouelleil A."/>
            <person name="Allen A.W."/>
            <person name="Alvarado L."/>
            <person name="Arachchi H.M."/>
            <person name="Berlin A.M."/>
            <person name="Chapman S.B."/>
            <person name="Gainer-Dewar J."/>
            <person name="Goldberg J."/>
            <person name="Griggs A."/>
            <person name="Gujja S."/>
            <person name="Hansen M."/>
            <person name="Howarth C."/>
            <person name="Imamovic A."/>
            <person name="Ireland A."/>
            <person name="Larimer J."/>
            <person name="McCowan C."/>
            <person name="Murphy C."/>
            <person name="Pearson M."/>
            <person name="Poon T.W."/>
            <person name="Priest M."/>
            <person name="Roberts A."/>
            <person name="Saif S."/>
            <person name="Shea T."/>
            <person name="Sisk P."/>
            <person name="Sykes S."/>
            <person name="Wortman J."/>
            <person name="Nusbaum C."/>
            <person name="Birren B."/>
        </authorList>
    </citation>
    <scope>NUCLEOTIDE SEQUENCE [LARGE SCALE GENOMIC DNA]</scope>
    <source>
        <strain evidence="3">WRAIR2</strain>
    </source>
</reference>
<dbReference type="GO" id="GO:0005634">
    <property type="term" value="C:nucleus"/>
    <property type="evidence" value="ECO:0007669"/>
    <property type="project" value="TreeGrafter"/>
</dbReference>